<dbReference type="InterPro" id="IPR044688">
    <property type="entry name" value="SCI-1-like"/>
</dbReference>
<feature type="region of interest" description="Disordered" evidence="1">
    <location>
        <begin position="729"/>
        <end position="766"/>
    </location>
</feature>
<sequence>MVLYNVLKKRDPNFGSLENIPAALNKRKKVMSSSMDDILKYVENESDGNNTASSDSEIEELNRASKRQKLFARKTIKRDKKREKDLRKRVEKNKISMDDFWCKQSEFKMWLVEEKCKSLGIMTSPKLKAHFKTFIRAWNKKKLPEKYYRGSSTFCNSPSTNKKYKILEDEENQPFSMLFCDNKIVPVVKESPFVTFGKTPSKIVKSKKGIFGSTSDVALISVAPIESPILYKRPVSSKKDNQYIRPAQKNDCQASNSDEHGARLETSAFQIYKRPAIPTPYKVSVYPWAVDPANSADQNLELCSTSTPPGGIFTKMSNMGIEKESDRAKKSSPEGSKAKSGTVDSPPLPPPPPPLRSDLLIINDTDYFPPPPELDLCTNYADPYDLVPCKGRSLIYKPDSEYHEPMDTLNKHGTQRFQMEAFSSRINSRNKGHNLPSKKPYELSTLGEKPAGYKTVASNEALQRHQLFDFDKDNYMLRNKIGKEITDEENGDNFPRKTKGGIMAASTNKIYETYLNLKQNQNPFVPKPEKQAKINKENAYKRALKRRSLSQPDLSTICIDSEPSDNARVEELQWGKSKQRLLGIKLETAKEEKTELLPIKQAFESSLLHGNTAVMGDFSRPCKEKYMGGPNYVHISVQKSAKLSPCLSSVENAAVNESNLPMLTEAENTSGLNMNRATERRAGTKSDLSGLSQTLISNDTKTVYAAGRTGLSNEIKKVNFQGADIKWDSSGSSESLFSNDSKKAANRGSGSSGKIKKVGNSQRLSNSRSNLKCSDILGAESMCTVKQGLSFPGNDLEKEILSSESGCKFIYDKADSHKQTLPSIILDHNRQKTNGFSEDDFNANIHELEEQSSLTPDIVSSGQTTFKPATTPGRRLSAVHGVDFSAYLLKQPFNQNEVQNDNSNLSGDRCPDEGDMDGQYGAEKIQHQTGHRVPKEDVNDLATKSDIPKDSSLCKSTKQITHLNKSNSDRAPVKKPALGMQTATAKVLKQNPKLLNNAQKKKQQTARRDKSKNLTGKVLETDIDEAFRETKKKMHRSKSEGRIGDGTLSASSVVTEIW</sequence>
<organism evidence="2 3">
    <name type="scientific">Sinanodonta woodiana</name>
    <name type="common">Chinese pond mussel</name>
    <name type="synonym">Anodonta woodiana</name>
    <dbReference type="NCBI Taxonomy" id="1069815"/>
    <lineage>
        <taxon>Eukaryota</taxon>
        <taxon>Metazoa</taxon>
        <taxon>Spiralia</taxon>
        <taxon>Lophotrochozoa</taxon>
        <taxon>Mollusca</taxon>
        <taxon>Bivalvia</taxon>
        <taxon>Autobranchia</taxon>
        <taxon>Heteroconchia</taxon>
        <taxon>Palaeoheterodonta</taxon>
        <taxon>Unionida</taxon>
        <taxon>Unionoidea</taxon>
        <taxon>Unionidae</taxon>
        <taxon>Unioninae</taxon>
        <taxon>Sinanodonta</taxon>
    </lineage>
</organism>
<comment type="caution">
    <text evidence="2">The sequence shown here is derived from an EMBL/GenBank/DDBJ whole genome shotgun (WGS) entry which is preliminary data.</text>
</comment>
<protein>
    <submittedName>
        <fullName evidence="2">Uncharacterized protein</fullName>
    </submittedName>
</protein>
<accession>A0ABD3X4Q6</accession>
<feature type="compositionally biased region" description="Basic and acidic residues" evidence="1">
    <location>
        <begin position="322"/>
        <end position="332"/>
    </location>
</feature>
<dbReference type="PANTHER" id="PTHR34117">
    <property type="entry name" value="STYLE CELL-CYCLE INHIBITOR 1"/>
    <property type="match status" value="1"/>
</dbReference>
<dbReference type="AlphaFoldDB" id="A0ABD3X4Q6"/>
<feature type="region of interest" description="Disordered" evidence="1">
    <location>
        <begin position="996"/>
        <end position="1017"/>
    </location>
</feature>
<reference evidence="2 3" key="1">
    <citation type="submission" date="2024-11" db="EMBL/GenBank/DDBJ databases">
        <title>Chromosome-level genome assembly of the freshwater bivalve Anodonta woodiana.</title>
        <authorList>
            <person name="Chen X."/>
        </authorList>
    </citation>
    <scope>NUCLEOTIDE SEQUENCE [LARGE SCALE GENOMIC DNA]</scope>
    <source>
        <strain evidence="2">MN2024</strain>
        <tissue evidence="2">Gills</tissue>
    </source>
</reference>
<evidence type="ECO:0000256" key="1">
    <source>
        <dbReference type="SAM" id="MobiDB-lite"/>
    </source>
</evidence>
<feature type="region of interest" description="Disordered" evidence="1">
    <location>
        <begin position="322"/>
        <end position="359"/>
    </location>
</feature>
<feature type="region of interest" description="Disordered" evidence="1">
    <location>
        <begin position="240"/>
        <end position="259"/>
    </location>
</feature>
<gene>
    <name evidence="2" type="ORF">ACJMK2_027690</name>
</gene>
<feature type="compositionally biased region" description="Pro residues" evidence="1">
    <location>
        <begin position="346"/>
        <end position="355"/>
    </location>
</feature>
<proteinExistence type="predicted"/>
<evidence type="ECO:0000313" key="2">
    <source>
        <dbReference type="EMBL" id="KAL3881234.1"/>
    </source>
</evidence>
<name>A0ABD3X4Q6_SINWO</name>
<dbReference type="EMBL" id="JBJQND010000003">
    <property type="protein sequence ID" value="KAL3881234.1"/>
    <property type="molecule type" value="Genomic_DNA"/>
</dbReference>
<keyword evidence="3" id="KW-1185">Reference proteome</keyword>
<dbReference type="Proteomes" id="UP001634394">
    <property type="component" value="Unassembled WGS sequence"/>
</dbReference>
<dbReference type="PANTHER" id="PTHR34117:SF1">
    <property type="entry name" value="STYLE CELL-CYCLE INHIBITOR 1"/>
    <property type="match status" value="1"/>
</dbReference>
<evidence type="ECO:0000313" key="3">
    <source>
        <dbReference type="Proteomes" id="UP001634394"/>
    </source>
</evidence>
<feature type="compositionally biased region" description="Polar residues" evidence="1">
    <location>
        <begin position="729"/>
        <end position="739"/>
    </location>
</feature>